<evidence type="ECO:0000256" key="1">
    <source>
        <dbReference type="ARBA" id="ARBA00004651"/>
    </source>
</evidence>
<dbReference type="PRINTS" id="PR01035">
    <property type="entry name" value="TCRTETA"/>
</dbReference>
<dbReference type="Pfam" id="PF07690">
    <property type="entry name" value="MFS_1"/>
    <property type="match status" value="1"/>
</dbReference>
<evidence type="ECO:0000313" key="9">
    <source>
        <dbReference type="EMBL" id="SEM92406.1"/>
    </source>
</evidence>
<dbReference type="PROSITE" id="PS50850">
    <property type="entry name" value="MFS"/>
    <property type="match status" value="1"/>
</dbReference>
<accession>A0ABY1ADI3</accession>
<dbReference type="InterPro" id="IPR036259">
    <property type="entry name" value="MFS_trans_sf"/>
</dbReference>
<dbReference type="InterPro" id="IPR020846">
    <property type="entry name" value="MFS_dom"/>
</dbReference>
<feature type="transmembrane region" description="Helical" evidence="7">
    <location>
        <begin position="284"/>
        <end position="303"/>
    </location>
</feature>
<dbReference type="InterPro" id="IPR001958">
    <property type="entry name" value="Tet-R_TetA/multi-R_MdtG-like"/>
</dbReference>
<keyword evidence="5 7" id="KW-1133">Transmembrane helix</keyword>
<keyword evidence="3" id="KW-1003">Cell membrane</keyword>
<comment type="subcellular location">
    <subcellularLocation>
        <location evidence="1">Cell membrane</location>
        <topology evidence="1">Multi-pass membrane protein</topology>
    </subcellularLocation>
</comment>
<dbReference type="Gene3D" id="1.20.1250.20">
    <property type="entry name" value="MFS general substrate transporter like domains"/>
    <property type="match status" value="2"/>
</dbReference>
<keyword evidence="2" id="KW-0813">Transport</keyword>
<feature type="transmembrane region" description="Helical" evidence="7">
    <location>
        <begin position="105"/>
        <end position="125"/>
    </location>
</feature>
<evidence type="ECO:0000256" key="4">
    <source>
        <dbReference type="ARBA" id="ARBA00022692"/>
    </source>
</evidence>
<feature type="domain" description="Major facilitator superfamily (MFS) profile" evidence="8">
    <location>
        <begin position="9"/>
        <end position="396"/>
    </location>
</feature>
<reference evidence="9 10" key="1">
    <citation type="submission" date="2016-10" db="EMBL/GenBank/DDBJ databases">
        <authorList>
            <person name="Varghese N."/>
            <person name="Submissions S."/>
        </authorList>
    </citation>
    <scope>NUCLEOTIDE SEQUENCE [LARGE SCALE GENOMIC DNA]</scope>
    <source>
        <strain evidence="9 10">WC1T17</strain>
    </source>
</reference>
<feature type="transmembrane region" description="Helical" evidence="7">
    <location>
        <begin position="167"/>
        <end position="188"/>
    </location>
</feature>
<protein>
    <submittedName>
        <fullName evidence="9">MFS transporter, DHA1 family, multidrug resistance protein</fullName>
    </submittedName>
</protein>
<evidence type="ECO:0000256" key="3">
    <source>
        <dbReference type="ARBA" id="ARBA00022475"/>
    </source>
</evidence>
<dbReference type="SUPFAM" id="SSF103473">
    <property type="entry name" value="MFS general substrate transporter"/>
    <property type="match status" value="1"/>
</dbReference>
<feature type="transmembrane region" description="Helical" evidence="7">
    <location>
        <begin position="137"/>
        <end position="155"/>
    </location>
</feature>
<feature type="transmembrane region" description="Helical" evidence="7">
    <location>
        <begin position="12"/>
        <end position="35"/>
    </location>
</feature>
<sequence length="396" mass="43275">MQKELWQRNLAVLWFGVFMVGMALSEVMPFLSLYINELGNYNKQELNFYSGLVYALSFLTMAIVSPLWGKLADKKGRRLMLLRASFGMATVFFLMGFVQNVWELALLRALQGAFGGYVSNSNALIAAQTPKAKSGQALSILVTGITAGNLLGPFLGGTLASVFSYRLTFHITGIILFLVFCFTLIFVKEDKSAYSNPQKRGKSLTFKEVAANQVIFFLIVTTLLVNSVNMAINPILSLYVKELLGGHGSVTFIAGIIAAMPGFSTVVVAPLFGRLGDKIGTQKVLLFGFLFAIAVFLLTALAQNVVQLGIMRFLTGISNAALLPEVQTLLTKHSSKENTSIVFAYNQSFQSIGALMGPVCGTLIAGFFDYRGIFIFCSLVMVVNALRFFKLRSVLN</sequence>
<feature type="transmembrane region" description="Helical" evidence="7">
    <location>
        <begin position="370"/>
        <end position="389"/>
    </location>
</feature>
<dbReference type="PANTHER" id="PTHR43414">
    <property type="entry name" value="MULTIDRUG RESISTANCE PROTEIN MDTG"/>
    <property type="match status" value="1"/>
</dbReference>
<evidence type="ECO:0000313" key="10">
    <source>
        <dbReference type="Proteomes" id="UP000182089"/>
    </source>
</evidence>
<feature type="transmembrane region" description="Helical" evidence="7">
    <location>
        <begin position="47"/>
        <end position="68"/>
    </location>
</feature>
<keyword evidence="6 7" id="KW-0472">Membrane</keyword>
<evidence type="ECO:0000259" key="8">
    <source>
        <dbReference type="PROSITE" id="PS50850"/>
    </source>
</evidence>
<organism evidence="9 10">
    <name type="scientific">Ligilactobacillus ruminis</name>
    <dbReference type="NCBI Taxonomy" id="1623"/>
    <lineage>
        <taxon>Bacteria</taxon>
        <taxon>Bacillati</taxon>
        <taxon>Bacillota</taxon>
        <taxon>Bacilli</taxon>
        <taxon>Lactobacillales</taxon>
        <taxon>Lactobacillaceae</taxon>
        <taxon>Ligilactobacillus</taxon>
    </lineage>
</organism>
<comment type="caution">
    <text evidence="9">The sequence shown here is derived from an EMBL/GenBank/DDBJ whole genome shotgun (WGS) entry which is preliminary data.</text>
</comment>
<evidence type="ECO:0000256" key="6">
    <source>
        <dbReference type="ARBA" id="ARBA00023136"/>
    </source>
</evidence>
<proteinExistence type="predicted"/>
<feature type="transmembrane region" description="Helical" evidence="7">
    <location>
        <begin position="80"/>
        <end position="99"/>
    </location>
</feature>
<name>A0ABY1ADI3_9LACO</name>
<evidence type="ECO:0000256" key="2">
    <source>
        <dbReference type="ARBA" id="ARBA00022448"/>
    </source>
</evidence>
<keyword evidence="4 7" id="KW-0812">Transmembrane</keyword>
<feature type="transmembrane region" description="Helical" evidence="7">
    <location>
        <begin position="252"/>
        <end position="272"/>
    </location>
</feature>
<gene>
    <name evidence="9" type="ORF">SAMN05216431_1145</name>
</gene>
<evidence type="ECO:0000256" key="5">
    <source>
        <dbReference type="ARBA" id="ARBA00022989"/>
    </source>
</evidence>
<dbReference type="Proteomes" id="UP000182089">
    <property type="component" value="Unassembled WGS sequence"/>
</dbReference>
<evidence type="ECO:0000256" key="7">
    <source>
        <dbReference type="SAM" id="Phobius"/>
    </source>
</evidence>
<dbReference type="InterPro" id="IPR011701">
    <property type="entry name" value="MFS"/>
</dbReference>
<dbReference type="EMBL" id="FOCC01000014">
    <property type="protein sequence ID" value="SEM92406.1"/>
    <property type="molecule type" value="Genomic_DNA"/>
</dbReference>
<feature type="transmembrane region" description="Helical" evidence="7">
    <location>
        <begin position="209"/>
        <end position="232"/>
    </location>
</feature>
<dbReference type="PANTHER" id="PTHR43414:SF6">
    <property type="entry name" value="MULTIDRUG RESISTANCE PROTEIN MDTG"/>
    <property type="match status" value="1"/>
</dbReference>